<organism evidence="1 2">
    <name type="scientific">Deinococcus antarcticus</name>
    <dbReference type="NCBI Taxonomy" id="1298767"/>
    <lineage>
        <taxon>Bacteria</taxon>
        <taxon>Thermotogati</taxon>
        <taxon>Deinococcota</taxon>
        <taxon>Deinococci</taxon>
        <taxon>Deinococcales</taxon>
        <taxon>Deinococcaceae</taxon>
        <taxon>Deinococcus</taxon>
    </lineage>
</organism>
<proteinExistence type="predicted"/>
<dbReference type="RefSeq" id="WP_380080675.1">
    <property type="nucleotide sequence ID" value="NZ_JBHRZF010000213.1"/>
</dbReference>
<dbReference type="EMBL" id="JBHRZF010000213">
    <property type="protein sequence ID" value="MFC3862735.1"/>
    <property type="molecule type" value="Genomic_DNA"/>
</dbReference>
<reference evidence="2" key="1">
    <citation type="journal article" date="2019" name="Int. J. Syst. Evol. Microbiol.">
        <title>The Global Catalogue of Microorganisms (GCM) 10K type strain sequencing project: providing services to taxonomists for standard genome sequencing and annotation.</title>
        <authorList>
            <consortium name="The Broad Institute Genomics Platform"/>
            <consortium name="The Broad Institute Genome Sequencing Center for Infectious Disease"/>
            <person name="Wu L."/>
            <person name="Ma J."/>
        </authorList>
    </citation>
    <scope>NUCLEOTIDE SEQUENCE [LARGE SCALE GENOMIC DNA]</scope>
    <source>
        <strain evidence="2">CCTCC AB 2013263</strain>
    </source>
</reference>
<name>A0ABV8AEX3_9DEIO</name>
<dbReference type="Proteomes" id="UP001595748">
    <property type="component" value="Unassembled WGS sequence"/>
</dbReference>
<keyword evidence="2" id="KW-1185">Reference proteome</keyword>
<gene>
    <name evidence="1" type="ORF">ACFOPQ_18370</name>
</gene>
<evidence type="ECO:0000313" key="2">
    <source>
        <dbReference type="Proteomes" id="UP001595748"/>
    </source>
</evidence>
<comment type="caution">
    <text evidence="1">The sequence shown here is derived from an EMBL/GenBank/DDBJ whole genome shotgun (WGS) entry which is preliminary data.</text>
</comment>
<evidence type="ECO:0000313" key="1">
    <source>
        <dbReference type="EMBL" id="MFC3862735.1"/>
    </source>
</evidence>
<accession>A0ABV8AEX3</accession>
<sequence>MQHLPDFPDAHAGARPAQGPILLTHAGEGFLQELTARAQTPKCTRFRYLLTSLAGYLGPDAPLLAYTKLTGEAWRNTLHAAEQHDAQKFLDEFREYLRTFGWFDAARPVNQFD</sequence>
<protein>
    <submittedName>
        <fullName evidence="1">Uncharacterized protein</fullName>
    </submittedName>
</protein>